<dbReference type="PANTHER" id="PTHR36302:SF1">
    <property type="entry name" value="COPPER CHAPERONE PCU(A)C"/>
    <property type="match status" value="1"/>
</dbReference>
<evidence type="ECO:0000313" key="4">
    <source>
        <dbReference type="Proteomes" id="UP000832041"/>
    </source>
</evidence>
<evidence type="ECO:0000256" key="2">
    <source>
        <dbReference type="SAM" id="SignalP"/>
    </source>
</evidence>
<dbReference type="Gene3D" id="2.60.40.1890">
    <property type="entry name" value="PCu(A)C copper chaperone"/>
    <property type="match status" value="1"/>
</dbReference>
<dbReference type="SUPFAM" id="SSF110087">
    <property type="entry name" value="DR1885-like metal-binding protein"/>
    <property type="match status" value="1"/>
</dbReference>
<accession>A0ABY4L3Z9</accession>
<feature type="signal peptide" evidence="2">
    <location>
        <begin position="1"/>
        <end position="20"/>
    </location>
</feature>
<keyword evidence="2" id="KW-0732">Signal</keyword>
<feature type="region of interest" description="Disordered" evidence="1">
    <location>
        <begin position="25"/>
        <end position="53"/>
    </location>
</feature>
<dbReference type="EMBL" id="CP051627">
    <property type="protein sequence ID" value="UPT22410.1"/>
    <property type="molecule type" value="Genomic_DNA"/>
</dbReference>
<protein>
    <submittedName>
        <fullName evidence="3">Copper chaperone PCu(A)C</fullName>
    </submittedName>
</protein>
<evidence type="ECO:0000313" key="3">
    <source>
        <dbReference type="EMBL" id="UPT22410.1"/>
    </source>
</evidence>
<evidence type="ECO:0000256" key="1">
    <source>
        <dbReference type="SAM" id="MobiDB-lite"/>
    </source>
</evidence>
<sequence length="180" mass="17688">MNASTSALLALGAAALLALASCAGQGAAPRTDNPGGSAAPTAEHGTPAKGGAQAGDLTVADAWLAEPAQPSMTAGYLTITNNGDGPVALTEAATSLSDRTELHTVETTESGASQMTPVDTIPVPAGGTVELASGGLHLMVLDMPRPPRVGDTATITLTFDNGATVHVEAPVLERAGSGGH</sequence>
<dbReference type="InterPro" id="IPR058248">
    <property type="entry name" value="Lxx211020-like"/>
</dbReference>
<dbReference type="Pfam" id="PF04314">
    <property type="entry name" value="PCuAC"/>
    <property type="match status" value="1"/>
</dbReference>
<gene>
    <name evidence="3" type="ORF">FOF52_16760</name>
</gene>
<dbReference type="PANTHER" id="PTHR36302">
    <property type="entry name" value="BLR7088 PROTEIN"/>
    <property type="match status" value="1"/>
</dbReference>
<reference evidence="3 4" key="1">
    <citation type="submission" date="2020-04" db="EMBL/GenBank/DDBJ databases">
        <title>Thermobifida alba genome sequencing and assembly.</title>
        <authorList>
            <person name="Luzics S."/>
            <person name="Horvath B."/>
            <person name="Nagy I."/>
            <person name="Toth A."/>
            <person name="Nagy I."/>
            <person name="Kukolya J."/>
        </authorList>
    </citation>
    <scope>NUCLEOTIDE SEQUENCE [LARGE SCALE GENOMIC DNA]</scope>
    <source>
        <strain evidence="3 4">DSM 43795</strain>
    </source>
</reference>
<dbReference type="InterPro" id="IPR036182">
    <property type="entry name" value="PCuAC_sf"/>
</dbReference>
<name>A0ABY4L3Z9_THEAE</name>
<dbReference type="InterPro" id="IPR007410">
    <property type="entry name" value="LpqE-like"/>
</dbReference>
<keyword evidence="4" id="KW-1185">Reference proteome</keyword>
<dbReference type="RefSeq" id="WP_248590897.1">
    <property type="nucleotide sequence ID" value="NZ_BAABEB010000038.1"/>
</dbReference>
<feature type="chain" id="PRO_5045975103" evidence="2">
    <location>
        <begin position="21"/>
        <end position="180"/>
    </location>
</feature>
<organism evidence="3 4">
    <name type="scientific">Thermobifida alba</name>
    <name type="common">Thermomonospora alba</name>
    <dbReference type="NCBI Taxonomy" id="53522"/>
    <lineage>
        <taxon>Bacteria</taxon>
        <taxon>Bacillati</taxon>
        <taxon>Actinomycetota</taxon>
        <taxon>Actinomycetes</taxon>
        <taxon>Streptosporangiales</taxon>
        <taxon>Nocardiopsidaceae</taxon>
        <taxon>Thermobifida</taxon>
    </lineage>
</organism>
<dbReference type="Proteomes" id="UP000832041">
    <property type="component" value="Chromosome"/>
</dbReference>
<proteinExistence type="predicted"/>